<protein>
    <submittedName>
        <fullName evidence="1">Uncharacterized protein</fullName>
    </submittedName>
</protein>
<accession>A0A0F9VX39</accession>
<name>A0A0F9VX39_9ZZZZ</name>
<comment type="caution">
    <text evidence="1">The sequence shown here is derived from an EMBL/GenBank/DDBJ whole genome shotgun (WGS) entry which is preliminary data.</text>
</comment>
<organism evidence="1">
    <name type="scientific">marine sediment metagenome</name>
    <dbReference type="NCBI Taxonomy" id="412755"/>
    <lineage>
        <taxon>unclassified sequences</taxon>
        <taxon>metagenomes</taxon>
        <taxon>ecological metagenomes</taxon>
    </lineage>
</organism>
<dbReference type="AlphaFoldDB" id="A0A0F9VX39"/>
<gene>
    <name evidence="1" type="ORF">LCGC14_0031090</name>
</gene>
<proteinExistence type="predicted"/>
<reference evidence="1" key="1">
    <citation type="journal article" date="2015" name="Nature">
        <title>Complex archaea that bridge the gap between prokaryotes and eukaryotes.</title>
        <authorList>
            <person name="Spang A."/>
            <person name="Saw J.H."/>
            <person name="Jorgensen S.L."/>
            <person name="Zaremba-Niedzwiedzka K."/>
            <person name="Martijn J."/>
            <person name="Lind A.E."/>
            <person name="van Eijk R."/>
            <person name="Schleper C."/>
            <person name="Guy L."/>
            <person name="Ettema T.J."/>
        </authorList>
    </citation>
    <scope>NUCLEOTIDE SEQUENCE</scope>
</reference>
<sequence>MRQPDIEIYLREEHLDTLTTWLDQQIGPIALEPWSGLIRHGTLTCEDRPVPLMIVRKAAGKWASIWFDSDSTPWATDADCARAISSAIQHEVRCSVGGWSEEEGEADADRWLKVTSEGETEFIWAEKP</sequence>
<evidence type="ECO:0000313" key="1">
    <source>
        <dbReference type="EMBL" id="KKO09616.1"/>
    </source>
</evidence>
<dbReference type="EMBL" id="LAZR01000006">
    <property type="protein sequence ID" value="KKO09616.1"/>
    <property type="molecule type" value="Genomic_DNA"/>
</dbReference>